<dbReference type="PANTHER" id="PTHR32071">
    <property type="entry name" value="TRANSCRIPTIONAL REGULATORY PROTEIN"/>
    <property type="match status" value="1"/>
</dbReference>
<dbReference type="Proteomes" id="UP000186030">
    <property type="component" value="Unassembled WGS sequence"/>
</dbReference>
<evidence type="ECO:0000313" key="4">
    <source>
        <dbReference type="EMBL" id="OKO89078.1"/>
    </source>
</evidence>
<evidence type="ECO:0000256" key="2">
    <source>
        <dbReference type="ARBA" id="ARBA00022840"/>
    </source>
</evidence>
<reference evidence="4 5" key="1">
    <citation type="submission" date="2016-11" db="EMBL/GenBank/DDBJ databases">
        <authorList>
            <person name="Kadnikov V."/>
            <person name="Nazina T."/>
        </authorList>
    </citation>
    <scope>NUCLEOTIDE SEQUENCE [LARGE SCALE GENOMIC DNA]</scope>
    <source>
        <strain evidence="4 5">1017</strain>
    </source>
</reference>
<dbReference type="PROSITE" id="PS00675">
    <property type="entry name" value="SIGMA54_INTERACT_1"/>
    <property type="match status" value="1"/>
</dbReference>
<feature type="domain" description="Sigma-54 factor interaction" evidence="3">
    <location>
        <begin position="1"/>
        <end position="88"/>
    </location>
</feature>
<dbReference type="GO" id="GO:0005524">
    <property type="term" value="F:ATP binding"/>
    <property type="evidence" value="ECO:0007669"/>
    <property type="project" value="UniProtKB-KW"/>
</dbReference>
<dbReference type="Gene3D" id="3.40.50.300">
    <property type="entry name" value="P-loop containing nucleotide triphosphate hydrolases"/>
    <property type="match status" value="1"/>
</dbReference>
<dbReference type="PROSITE" id="PS50045">
    <property type="entry name" value="SIGMA54_INTERACT_4"/>
    <property type="match status" value="1"/>
</dbReference>
<dbReference type="InterPro" id="IPR027417">
    <property type="entry name" value="P-loop_NTPase"/>
</dbReference>
<name>A0A1Q5SM51_9BACL</name>
<keyword evidence="1" id="KW-0547">Nucleotide-binding</keyword>
<dbReference type="SUPFAM" id="SSF52540">
    <property type="entry name" value="P-loop containing nucleoside triphosphate hydrolases"/>
    <property type="match status" value="1"/>
</dbReference>
<gene>
    <name evidence="4" type="ORF">BRO54_3406</name>
</gene>
<proteinExistence type="predicted"/>
<dbReference type="Pfam" id="PF00158">
    <property type="entry name" value="Sigma54_activat"/>
    <property type="match status" value="1"/>
</dbReference>
<reference evidence="5" key="2">
    <citation type="submission" date="2017-01" db="EMBL/GenBank/DDBJ databases">
        <title>Genome sequencing and annotation of Geobacillus sp. 1017, a Hydrocarbon-Oxidizing Thermophilic Bacterium Isolated from a Heavy Oil Reservoir (China).</title>
        <authorList>
            <person name="Kadnikov V.V."/>
            <person name="Mardanov A.V."/>
            <person name="Poltaraus A.B."/>
            <person name="Sokolova D.S."/>
            <person name="Semenova E.M."/>
            <person name="Ravin N.V."/>
            <person name="Tourova T.P."/>
            <person name="Nazina T.N."/>
        </authorList>
    </citation>
    <scope>NUCLEOTIDE SEQUENCE [LARGE SCALE GENOMIC DNA]</scope>
    <source>
        <strain evidence="5">1017</strain>
    </source>
</reference>
<keyword evidence="2" id="KW-0067">ATP-binding</keyword>
<evidence type="ECO:0000259" key="3">
    <source>
        <dbReference type="PROSITE" id="PS50045"/>
    </source>
</evidence>
<dbReference type="CDD" id="cd00009">
    <property type="entry name" value="AAA"/>
    <property type="match status" value="1"/>
</dbReference>
<dbReference type="GO" id="GO:0006355">
    <property type="term" value="P:regulation of DNA-templated transcription"/>
    <property type="evidence" value="ECO:0007669"/>
    <property type="project" value="InterPro"/>
</dbReference>
<dbReference type="InterPro" id="IPR025662">
    <property type="entry name" value="Sigma_54_int_dom_ATP-bd_1"/>
</dbReference>
<organism evidence="4 5">
    <name type="scientific">Geobacillus proteiniphilus</name>
    <dbReference type="NCBI Taxonomy" id="860353"/>
    <lineage>
        <taxon>Bacteria</taxon>
        <taxon>Bacillati</taxon>
        <taxon>Bacillota</taxon>
        <taxon>Bacilli</taxon>
        <taxon>Bacillales</taxon>
        <taxon>Anoxybacillaceae</taxon>
        <taxon>Geobacillus</taxon>
    </lineage>
</organism>
<accession>A0A1Q5SM51</accession>
<sequence>MIRIAKRTAESDLPVLIMGESGTGKELFAQAIHQESPRADRPFVLVNCAAIPDALLESELFGYVEGSFTHAKKGGKIGLFELADGGNG</sequence>
<evidence type="ECO:0000256" key="1">
    <source>
        <dbReference type="ARBA" id="ARBA00022741"/>
    </source>
</evidence>
<protein>
    <submittedName>
        <fullName evidence="4">Response regulator of zinc sigma-54-dependent two-component system</fullName>
    </submittedName>
</protein>
<dbReference type="EMBL" id="MQMG01000060">
    <property type="protein sequence ID" value="OKO89078.1"/>
    <property type="molecule type" value="Genomic_DNA"/>
</dbReference>
<comment type="caution">
    <text evidence="4">The sequence shown here is derived from an EMBL/GenBank/DDBJ whole genome shotgun (WGS) entry which is preliminary data.</text>
</comment>
<dbReference type="InterPro" id="IPR002078">
    <property type="entry name" value="Sigma_54_int"/>
</dbReference>
<evidence type="ECO:0000313" key="5">
    <source>
        <dbReference type="Proteomes" id="UP000186030"/>
    </source>
</evidence>
<dbReference type="AlphaFoldDB" id="A0A1Q5SM51"/>